<dbReference type="Pfam" id="PF13639">
    <property type="entry name" value="zf-RING_2"/>
    <property type="match status" value="1"/>
</dbReference>
<evidence type="ECO:0000256" key="2">
    <source>
        <dbReference type="ARBA" id="ARBA00022771"/>
    </source>
</evidence>
<sequence length="497" mass="57028">MLYFCHVCEEQTEVLVDHQPICLICQSEFVEEIDSVQNDSSFGVLYQQQPQVDHEVGGSWPESSSTIESEYDAYDYPGLCSGANSDPDPNSYPYADDDDQDTQYSADDDDDGAYFNNYDGESDDGSNSDVYDPYDDHDDYDGYASFHEEDHQGYGSTDEEDDIITSQLETDEPTSERSWYTYYEGDSPMLFGGEEIGYDPSLQQSSDHYFGEVYDPYIESEFPDADSYATPEEDAGSDDNENHSADFVSESTNEDDTDDDNDDPSYFGEPNDDDADATNDLAQLLENAHISYEGEEPEPEHYYDPEEEDWPEDIYDTPRYDPEVEDWAEGIYDPEVEDWAEEVHGTAHYVEDWEENYYDTPPVYDPEVDYWGAQVYDASHDDPEVEPWAENETQDGWGGFQEAYDIPNILRMINEEHQNDPSWESPAENGASPADIELLPQRRLDNGDDKEVIESECSICQDVFGTELYLMRLPCQHEYHAFCIEQWLLRNATCPIW</sequence>
<evidence type="ECO:0000259" key="6">
    <source>
        <dbReference type="PROSITE" id="PS50089"/>
    </source>
</evidence>
<feature type="region of interest" description="Disordered" evidence="5">
    <location>
        <begin position="77"/>
        <end position="179"/>
    </location>
</feature>
<dbReference type="GO" id="GO:0061630">
    <property type="term" value="F:ubiquitin protein ligase activity"/>
    <property type="evidence" value="ECO:0007669"/>
    <property type="project" value="TreeGrafter"/>
</dbReference>
<reference evidence="7 8" key="1">
    <citation type="submission" date="2023-03" db="EMBL/GenBank/DDBJ databases">
        <title>Genome sequence of Lichtheimia ornata CBS 291.66.</title>
        <authorList>
            <person name="Mohabir J.T."/>
            <person name="Shea T.P."/>
            <person name="Kurbessoian T."/>
            <person name="Berby B."/>
            <person name="Fontaine J."/>
            <person name="Livny J."/>
            <person name="Gnirke A."/>
            <person name="Stajich J.E."/>
            <person name="Cuomo C.A."/>
        </authorList>
    </citation>
    <scope>NUCLEOTIDE SEQUENCE [LARGE SCALE GENOMIC DNA]</scope>
    <source>
        <strain evidence="7">CBS 291.66</strain>
    </source>
</reference>
<feature type="region of interest" description="Disordered" evidence="5">
    <location>
        <begin position="194"/>
        <end position="320"/>
    </location>
</feature>
<dbReference type="AlphaFoldDB" id="A0AAD7Y3R5"/>
<dbReference type="PANTHER" id="PTHR45931:SF3">
    <property type="entry name" value="RING ZINC FINGER-CONTAINING PROTEIN"/>
    <property type="match status" value="1"/>
</dbReference>
<evidence type="ECO:0000313" key="8">
    <source>
        <dbReference type="Proteomes" id="UP001234581"/>
    </source>
</evidence>
<evidence type="ECO:0000256" key="1">
    <source>
        <dbReference type="ARBA" id="ARBA00022723"/>
    </source>
</evidence>
<keyword evidence="8" id="KW-1185">Reference proteome</keyword>
<keyword evidence="1" id="KW-0479">Metal-binding</keyword>
<feature type="compositionally biased region" description="Acidic residues" evidence="5">
    <location>
        <begin position="157"/>
        <end position="173"/>
    </location>
</feature>
<accession>A0AAD7Y3R5</accession>
<keyword evidence="3" id="KW-0862">Zinc</keyword>
<feature type="compositionally biased region" description="Acidic residues" evidence="5">
    <location>
        <begin position="305"/>
        <end position="315"/>
    </location>
</feature>
<evidence type="ECO:0000256" key="4">
    <source>
        <dbReference type="PROSITE-ProRule" id="PRU00175"/>
    </source>
</evidence>
<dbReference type="PROSITE" id="PS50089">
    <property type="entry name" value="ZF_RING_2"/>
    <property type="match status" value="1"/>
</dbReference>
<dbReference type="InterPro" id="IPR051834">
    <property type="entry name" value="RING_finger_E3_ligase"/>
</dbReference>
<name>A0AAD7Y3R5_9FUNG</name>
<feature type="compositionally biased region" description="Acidic residues" evidence="5">
    <location>
        <begin position="95"/>
        <end position="112"/>
    </location>
</feature>
<dbReference type="SUPFAM" id="SSF57850">
    <property type="entry name" value="RING/U-box"/>
    <property type="match status" value="1"/>
</dbReference>
<protein>
    <recommendedName>
        <fullName evidence="6">RING-type domain-containing protein</fullName>
    </recommendedName>
</protein>
<dbReference type="CDD" id="cd16454">
    <property type="entry name" value="RING-H2_PA-TM-RING"/>
    <property type="match status" value="1"/>
</dbReference>
<evidence type="ECO:0000256" key="5">
    <source>
        <dbReference type="SAM" id="MobiDB-lite"/>
    </source>
</evidence>
<comment type="caution">
    <text evidence="7">The sequence shown here is derived from an EMBL/GenBank/DDBJ whole genome shotgun (WGS) entry which is preliminary data.</text>
</comment>
<dbReference type="GeneID" id="83208811"/>
<evidence type="ECO:0000313" key="7">
    <source>
        <dbReference type="EMBL" id="KAJ8663216.1"/>
    </source>
</evidence>
<evidence type="ECO:0000256" key="3">
    <source>
        <dbReference type="ARBA" id="ARBA00022833"/>
    </source>
</evidence>
<dbReference type="SMART" id="SM00184">
    <property type="entry name" value="RING"/>
    <property type="match status" value="1"/>
</dbReference>
<proteinExistence type="predicted"/>
<dbReference type="EMBL" id="JARTCD010000003">
    <property type="protein sequence ID" value="KAJ8663216.1"/>
    <property type="molecule type" value="Genomic_DNA"/>
</dbReference>
<dbReference type="Proteomes" id="UP001234581">
    <property type="component" value="Unassembled WGS sequence"/>
</dbReference>
<dbReference type="RefSeq" id="XP_058348128.1">
    <property type="nucleotide sequence ID" value="XM_058481490.1"/>
</dbReference>
<feature type="compositionally biased region" description="Acidic residues" evidence="5">
    <location>
        <begin position="120"/>
        <end position="141"/>
    </location>
</feature>
<dbReference type="Gene3D" id="3.30.40.10">
    <property type="entry name" value="Zinc/RING finger domain, C3HC4 (zinc finger)"/>
    <property type="match status" value="1"/>
</dbReference>
<feature type="domain" description="RING-type" evidence="6">
    <location>
        <begin position="457"/>
        <end position="496"/>
    </location>
</feature>
<dbReference type="InterPro" id="IPR001841">
    <property type="entry name" value="Znf_RING"/>
</dbReference>
<dbReference type="GO" id="GO:0005634">
    <property type="term" value="C:nucleus"/>
    <property type="evidence" value="ECO:0007669"/>
    <property type="project" value="TreeGrafter"/>
</dbReference>
<dbReference type="InterPro" id="IPR013083">
    <property type="entry name" value="Znf_RING/FYVE/PHD"/>
</dbReference>
<keyword evidence="2 4" id="KW-0863">Zinc-finger</keyword>
<organism evidence="7 8">
    <name type="scientific">Lichtheimia ornata</name>
    <dbReference type="NCBI Taxonomy" id="688661"/>
    <lineage>
        <taxon>Eukaryota</taxon>
        <taxon>Fungi</taxon>
        <taxon>Fungi incertae sedis</taxon>
        <taxon>Mucoromycota</taxon>
        <taxon>Mucoromycotina</taxon>
        <taxon>Mucoromycetes</taxon>
        <taxon>Mucorales</taxon>
        <taxon>Lichtheimiaceae</taxon>
        <taxon>Lichtheimia</taxon>
    </lineage>
</organism>
<dbReference type="GO" id="GO:0006511">
    <property type="term" value="P:ubiquitin-dependent protein catabolic process"/>
    <property type="evidence" value="ECO:0007669"/>
    <property type="project" value="TreeGrafter"/>
</dbReference>
<gene>
    <name evidence="7" type="ORF">O0I10_001393</name>
</gene>
<dbReference type="PANTHER" id="PTHR45931">
    <property type="entry name" value="SI:CH211-59O9.10"/>
    <property type="match status" value="1"/>
</dbReference>
<dbReference type="GO" id="GO:0008270">
    <property type="term" value="F:zinc ion binding"/>
    <property type="evidence" value="ECO:0007669"/>
    <property type="project" value="UniProtKB-KW"/>
</dbReference>
<feature type="compositionally biased region" description="Acidic residues" evidence="5">
    <location>
        <begin position="252"/>
        <end position="263"/>
    </location>
</feature>